<dbReference type="InterPro" id="IPR001623">
    <property type="entry name" value="DnaJ_domain"/>
</dbReference>
<feature type="domain" description="J" evidence="8">
    <location>
        <begin position="193"/>
        <end position="250"/>
    </location>
</feature>
<gene>
    <name evidence="9" type="ORF">BECKTC1821D_GA0114238_10319</name>
    <name evidence="10" type="ORF">BECKTC1821F_GA0114240_104110</name>
</gene>
<dbReference type="AlphaFoldDB" id="A0A451A269"/>
<evidence type="ECO:0000313" key="10">
    <source>
        <dbReference type="EMBL" id="VFK60119.1"/>
    </source>
</evidence>
<comment type="subcellular location">
    <subcellularLocation>
        <location evidence="1">Membrane</location>
        <topology evidence="1">Single-pass membrane protein</topology>
    </subcellularLocation>
</comment>
<sequence length="250" mass="28193">MHPILWLVVLIGLIFLFGRINRMPKATRSRFMNRVLLVVAIGLGLFLMVRGLHPLLAAFGALLPLLPRLMYALRTIKTLKSLLEFARWGLGRKQTSNIETRWLRIESNRGSGEIEGEVLAGRYRGKRLSRLALEELLQLLAECREQDKPSVSILETYLDRRMGSGDWRAGYGHDRTRQGQEVPPKAGKMTIADAYEILGVPAGSSRKDVVSAYRRLIQKLHPDRGGSSLLATQINNAKDLLLNFLPKDKE</sequence>
<evidence type="ECO:0000313" key="9">
    <source>
        <dbReference type="EMBL" id="VFK46412.1"/>
    </source>
</evidence>
<dbReference type="PANTHER" id="PTHR12763:SF28">
    <property type="entry name" value="GEO10507P1-RELATED"/>
    <property type="match status" value="1"/>
</dbReference>
<organism evidence="10">
    <name type="scientific">Candidatus Kentrum sp. TC</name>
    <dbReference type="NCBI Taxonomy" id="2126339"/>
    <lineage>
        <taxon>Bacteria</taxon>
        <taxon>Pseudomonadati</taxon>
        <taxon>Pseudomonadota</taxon>
        <taxon>Gammaproteobacteria</taxon>
        <taxon>Candidatus Kentrum</taxon>
    </lineage>
</organism>
<evidence type="ECO:0000256" key="5">
    <source>
        <dbReference type="ARBA" id="ARBA00023186"/>
    </source>
</evidence>
<evidence type="ECO:0000256" key="7">
    <source>
        <dbReference type="SAM" id="Phobius"/>
    </source>
</evidence>
<proteinExistence type="inferred from homology"/>
<dbReference type="PROSITE" id="PS50076">
    <property type="entry name" value="DNAJ_2"/>
    <property type="match status" value="1"/>
</dbReference>
<keyword evidence="4 7" id="KW-0472">Membrane</keyword>
<dbReference type="Pfam" id="PF00226">
    <property type="entry name" value="DnaJ"/>
    <property type="match status" value="1"/>
</dbReference>
<dbReference type="CDD" id="cd06257">
    <property type="entry name" value="DnaJ"/>
    <property type="match status" value="1"/>
</dbReference>
<dbReference type="SUPFAM" id="SSF46565">
    <property type="entry name" value="Chaperone J-domain"/>
    <property type="match status" value="1"/>
</dbReference>
<evidence type="ECO:0000256" key="3">
    <source>
        <dbReference type="ARBA" id="ARBA00022989"/>
    </source>
</evidence>
<evidence type="ECO:0000256" key="2">
    <source>
        <dbReference type="ARBA" id="ARBA00022692"/>
    </source>
</evidence>
<dbReference type="Gene3D" id="1.10.287.110">
    <property type="entry name" value="DnaJ domain"/>
    <property type="match status" value="1"/>
</dbReference>
<evidence type="ECO:0000256" key="6">
    <source>
        <dbReference type="ARBA" id="ARBA00038105"/>
    </source>
</evidence>
<comment type="similarity">
    <text evidence="6">Belongs to the TIM14 family.</text>
</comment>
<keyword evidence="3 7" id="KW-1133">Transmembrane helix</keyword>
<keyword evidence="2 7" id="KW-0812">Transmembrane</keyword>
<dbReference type="EMBL" id="CAADFW010000041">
    <property type="protein sequence ID" value="VFK60119.1"/>
    <property type="molecule type" value="Genomic_DNA"/>
</dbReference>
<evidence type="ECO:0000259" key="8">
    <source>
        <dbReference type="PROSITE" id="PS50076"/>
    </source>
</evidence>
<feature type="transmembrane region" description="Helical" evidence="7">
    <location>
        <begin position="6"/>
        <end position="24"/>
    </location>
</feature>
<evidence type="ECO:0000256" key="4">
    <source>
        <dbReference type="ARBA" id="ARBA00023136"/>
    </source>
</evidence>
<evidence type="ECO:0000256" key="1">
    <source>
        <dbReference type="ARBA" id="ARBA00004167"/>
    </source>
</evidence>
<reference evidence="10" key="1">
    <citation type="submission" date="2019-02" db="EMBL/GenBank/DDBJ databases">
        <authorList>
            <person name="Gruber-Vodicka R. H."/>
            <person name="Seah K. B. B."/>
        </authorList>
    </citation>
    <scope>NUCLEOTIDE SEQUENCE</scope>
    <source>
        <strain evidence="9">BECK_BZ123</strain>
        <strain evidence="10">BECK_BZ126</strain>
    </source>
</reference>
<dbReference type="EMBL" id="CAADFS010000031">
    <property type="protein sequence ID" value="VFK46412.1"/>
    <property type="molecule type" value="Genomic_DNA"/>
</dbReference>
<accession>A0A451A269</accession>
<keyword evidence="5" id="KW-0143">Chaperone</keyword>
<dbReference type="PANTHER" id="PTHR12763">
    <property type="match status" value="1"/>
</dbReference>
<dbReference type="InterPro" id="IPR036869">
    <property type="entry name" value="J_dom_sf"/>
</dbReference>
<dbReference type="GO" id="GO:0016020">
    <property type="term" value="C:membrane"/>
    <property type="evidence" value="ECO:0007669"/>
    <property type="project" value="UniProtKB-SubCell"/>
</dbReference>
<dbReference type="PRINTS" id="PR00625">
    <property type="entry name" value="JDOMAIN"/>
</dbReference>
<protein>
    <submittedName>
        <fullName evidence="10">DnaJ domain-containing protein</fullName>
    </submittedName>
</protein>
<feature type="transmembrane region" description="Helical" evidence="7">
    <location>
        <begin position="31"/>
        <end position="49"/>
    </location>
</feature>
<dbReference type="SMART" id="SM00271">
    <property type="entry name" value="DnaJ"/>
    <property type="match status" value="1"/>
</dbReference>
<name>A0A451A269_9GAMM</name>